<dbReference type="RefSeq" id="WP_122925931.1">
    <property type="nucleotide sequence ID" value="NZ_RHHU01000017.1"/>
</dbReference>
<dbReference type="EMBL" id="RHHU01000017">
    <property type="protein sequence ID" value="RNB80415.1"/>
    <property type="molecule type" value="Genomic_DNA"/>
</dbReference>
<dbReference type="InterPro" id="IPR057708">
    <property type="entry name" value="DUF7948"/>
</dbReference>
<dbReference type="InterPro" id="IPR010620">
    <property type="entry name" value="SBBP_repeat"/>
</dbReference>
<feature type="domain" description="DUF7948" evidence="1">
    <location>
        <begin position="23"/>
        <end position="223"/>
    </location>
</feature>
<dbReference type="PANTHER" id="PTHR35580:SF1">
    <property type="entry name" value="PHYTASE-LIKE DOMAIN-CONTAINING PROTEIN"/>
    <property type="match status" value="1"/>
</dbReference>
<evidence type="ECO:0000259" key="1">
    <source>
        <dbReference type="Pfam" id="PF25778"/>
    </source>
</evidence>
<comment type="caution">
    <text evidence="2">The sequence shown here is derived from an EMBL/GenBank/DDBJ whole genome shotgun (WGS) entry which is preliminary data.</text>
</comment>
<sequence>MSSLASKRQEILESSPKQQANYFVPNVGQREEHILYEWRGAEYGAYFSTDAVMLFLTAKGQSGVRLDLHFLGAERSQEPEGKKLLPGRIHYLKGRDPAEWHVDIPIFQEVVYPQLWPGVDLVFRGANGQLKYEFAIQPGADLSQLRYTYRGAEKLTLAEDGDLLIHTALGTVPDFKPVSFQLKEGQQIEVSSAFVLIQDEEGYTVSFQIGENYDPHTVLFIDPGIHYSTYFGGSGNELETRLETDNTGNLYLFGTTTSADLPNMQGALQPGLEGTSDAYVMKLDPTGSHLVYVTYLGGSGTDQGEGIFVDTAGNAYLTGITTSDDFPVTAGAPQTSLQGKQDAYVAKLSGSGSALIYATYLGGSGSDAGASIAVDAEGNAYVTGSTDSADFPMTAGAIQTAYGGGATDGFVTKLSPDGNAFLFSTFLGGSEKDVGVSIVVDRNGNPYVTGITSSADFPTTANAYQRELAGSNDAFVTRLDPLGRTRVYSTYLGEAGDDQGFPIRIDDFGEAHVAGVTTSTNFPTSSDAYQTEAGGDSDSYVTTVNTVDTPSILSSGDIFVTQTRGLQGATVTPNNLQAECVLVPKVYDWVVLASAYHSKIEIPRECRLLVDAAILAGQQVTFTCLDQPIPAPSCQIIGMRRESIRVGGAFVRVGVVRFLFSTALPIGVLADGIPLCQFSSAVQFEQEVVLCLPEPLGEANILCRTLAVECQSSGNVLLGGMLPVDVQLCAEIQVEQEVRLELLAKFCSPRPNNVPVPSPTPGMLCPMVLFPPQCPAIYPLPSCDCQATANALIPNVSVTMGISQVLAIGTIQIIADICPACEPGSSTFTFNYFDNIVPDLLPGDQSFHFSPTSISSPACITALPGIAIVRGLTVTGSGVRTFVSTGVQETLSYSLTIAETAPGVSDAILFTLSTPGGAVLFSATVSVVPNEQLLAEDCLRISDIAVTPF</sequence>
<organism evidence="2 3">
    <name type="scientific">Brevibacillus nitrificans</name>
    <dbReference type="NCBI Taxonomy" id="651560"/>
    <lineage>
        <taxon>Bacteria</taxon>
        <taxon>Bacillati</taxon>
        <taxon>Bacillota</taxon>
        <taxon>Bacilli</taxon>
        <taxon>Bacillales</taxon>
        <taxon>Paenibacillaceae</taxon>
        <taxon>Brevibacillus</taxon>
    </lineage>
</organism>
<dbReference type="AlphaFoldDB" id="A0A3M8CZU2"/>
<dbReference type="PANTHER" id="PTHR35580">
    <property type="entry name" value="CELL SURFACE GLYCOPROTEIN (S-LAYER PROTEIN)-LIKE PROTEIN"/>
    <property type="match status" value="1"/>
</dbReference>
<proteinExistence type="predicted"/>
<evidence type="ECO:0000313" key="3">
    <source>
        <dbReference type="Proteomes" id="UP000269573"/>
    </source>
</evidence>
<gene>
    <name evidence="2" type="ORF">EDM59_24045</name>
</gene>
<accession>A0A3M8CZU2</accession>
<dbReference type="Pfam" id="PF06739">
    <property type="entry name" value="SBBP"/>
    <property type="match status" value="3"/>
</dbReference>
<keyword evidence="3" id="KW-1185">Reference proteome</keyword>
<protein>
    <recommendedName>
        <fullName evidence="1">DUF7948 domain-containing protein</fullName>
    </recommendedName>
</protein>
<name>A0A3M8CZU2_9BACL</name>
<evidence type="ECO:0000313" key="2">
    <source>
        <dbReference type="EMBL" id="RNB80415.1"/>
    </source>
</evidence>
<dbReference type="InterPro" id="IPR052918">
    <property type="entry name" value="Motility_Chemotaxis_Reg"/>
</dbReference>
<reference evidence="2 3" key="1">
    <citation type="submission" date="2018-10" db="EMBL/GenBank/DDBJ databases">
        <title>Phylogenomics of Brevibacillus.</title>
        <authorList>
            <person name="Dunlap C."/>
        </authorList>
    </citation>
    <scope>NUCLEOTIDE SEQUENCE [LARGE SCALE GENOMIC DNA]</scope>
    <source>
        <strain evidence="2 3">JCM 15774</strain>
    </source>
</reference>
<dbReference type="Proteomes" id="UP000269573">
    <property type="component" value="Unassembled WGS sequence"/>
</dbReference>
<dbReference type="Pfam" id="PF25778">
    <property type="entry name" value="DUF7948"/>
    <property type="match status" value="1"/>
</dbReference>